<dbReference type="CDD" id="cd08342">
    <property type="entry name" value="HPPD_N_like"/>
    <property type="match status" value="1"/>
</dbReference>
<dbReference type="GO" id="GO:0006559">
    <property type="term" value="P:L-phenylalanine catabolic process"/>
    <property type="evidence" value="ECO:0007669"/>
    <property type="project" value="UniProtKB-KW"/>
</dbReference>
<dbReference type="Proteomes" id="UP001347796">
    <property type="component" value="Unassembled WGS sequence"/>
</dbReference>
<dbReference type="Gene3D" id="3.10.180.10">
    <property type="entry name" value="2,3-Dihydroxybiphenyl 1,2-Dioxygenase, domain 1"/>
    <property type="match status" value="2"/>
</dbReference>
<evidence type="ECO:0000256" key="5">
    <source>
        <dbReference type="ARBA" id="ARBA00005877"/>
    </source>
</evidence>
<evidence type="ECO:0000313" key="25">
    <source>
        <dbReference type="Proteomes" id="UP001347796"/>
    </source>
</evidence>
<dbReference type="InterPro" id="IPR041736">
    <property type="entry name" value="4OHPhenylPyrv_dOase_N"/>
</dbReference>
<evidence type="ECO:0000256" key="17">
    <source>
        <dbReference type="ARBA" id="ARBA00023136"/>
    </source>
</evidence>
<feature type="binding site" evidence="22">
    <location>
        <position position="184"/>
    </location>
    <ligand>
        <name>Fe cation</name>
        <dbReference type="ChEBI" id="CHEBI:24875"/>
    </ligand>
</feature>
<evidence type="ECO:0000256" key="11">
    <source>
        <dbReference type="ARBA" id="ARBA00022824"/>
    </source>
</evidence>
<dbReference type="PANTHER" id="PTHR11959:SF1">
    <property type="entry name" value="4-HYDROXYPHENYLPYRUVATE DIOXYGENASE"/>
    <property type="match status" value="1"/>
</dbReference>
<reference evidence="24 25" key="1">
    <citation type="submission" date="2024-01" db="EMBL/GenBank/DDBJ databases">
        <title>The genome of the rayed Mediterranean limpet Patella caerulea (Linnaeus, 1758).</title>
        <authorList>
            <person name="Anh-Thu Weber A."/>
            <person name="Halstead-Nussloch G."/>
        </authorList>
    </citation>
    <scope>NUCLEOTIDE SEQUENCE [LARGE SCALE GENOMIC DNA]</scope>
    <source>
        <strain evidence="24">AATW-2023a</strain>
        <tissue evidence="24">Whole specimen</tissue>
    </source>
</reference>
<comment type="subcellular location">
    <subcellularLocation>
        <location evidence="3">Cytoplasm</location>
    </subcellularLocation>
    <subcellularLocation>
        <location evidence="2">Endoplasmic reticulum membrane</location>
        <topology evidence="2">Peripheral membrane protein</topology>
    </subcellularLocation>
    <subcellularLocation>
        <location evidence="1">Golgi apparatus membrane</location>
        <topology evidence="1">Peripheral membrane protein</topology>
    </subcellularLocation>
</comment>
<evidence type="ECO:0000256" key="9">
    <source>
        <dbReference type="ARBA" id="ARBA00022723"/>
    </source>
</evidence>
<feature type="domain" description="VOC" evidence="23">
    <location>
        <begin position="181"/>
        <end position="339"/>
    </location>
</feature>
<keyword evidence="18" id="KW-0585">Phenylalanine catabolism</keyword>
<dbReference type="GO" id="GO:0003868">
    <property type="term" value="F:4-hydroxyphenylpyruvate dioxygenase activity"/>
    <property type="evidence" value="ECO:0007669"/>
    <property type="project" value="UniProtKB-EC"/>
</dbReference>
<dbReference type="GO" id="GO:0006572">
    <property type="term" value="P:L-tyrosine catabolic process"/>
    <property type="evidence" value="ECO:0007669"/>
    <property type="project" value="UniProtKB-KW"/>
</dbReference>
<dbReference type="InterPro" id="IPR005956">
    <property type="entry name" value="4OHPhenylPyrv_dOase"/>
</dbReference>
<evidence type="ECO:0000256" key="3">
    <source>
        <dbReference type="ARBA" id="ARBA00004496"/>
    </source>
</evidence>
<keyword evidence="15 22" id="KW-0408">Iron</keyword>
<comment type="similarity">
    <text evidence="5 21">Belongs to the 4HPPD family.</text>
</comment>
<name>A0AAN8K6M5_PATCE</name>
<keyword evidence="17" id="KW-0472">Membrane</keyword>
<keyword evidence="25" id="KW-1185">Reference proteome</keyword>
<dbReference type="PANTHER" id="PTHR11959">
    <property type="entry name" value="4-HYDROXYPHENYLPYRUVATE DIOXYGENASE"/>
    <property type="match status" value="1"/>
</dbReference>
<dbReference type="InterPro" id="IPR029068">
    <property type="entry name" value="Glyas_Bleomycin-R_OHBP_Dase"/>
</dbReference>
<keyword evidence="8" id="KW-0963">Cytoplasm</keyword>
<feature type="binding site" evidence="22">
    <location>
        <position position="267"/>
    </location>
    <ligand>
        <name>Fe cation</name>
        <dbReference type="ChEBI" id="CHEBI:24875"/>
    </ligand>
</feature>
<comment type="catalytic activity">
    <reaction evidence="20">
        <text>3-(4-hydroxyphenyl)pyruvate + O2 = homogentisate + CO2</text>
        <dbReference type="Rhea" id="RHEA:16189"/>
        <dbReference type="ChEBI" id="CHEBI:15379"/>
        <dbReference type="ChEBI" id="CHEBI:16169"/>
        <dbReference type="ChEBI" id="CHEBI:16526"/>
        <dbReference type="ChEBI" id="CHEBI:36242"/>
        <dbReference type="EC" id="1.13.11.27"/>
    </reaction>
    <physiologicalReaction direction="left-to-right" evidence="20">
        <dbReference type="Rhea" id="RHEA:16190"/>
    </physiologicalReaction>
</comment>
<feature type="binding site" evidence="22">
    <location>
        <position position="350"/>
    </location>
    <ligand>
        <name>Fe cation</name>
        <dbReference type="ChEBI" id="CHEBI:24875"/>
    </ligand>
</feature>
<dbReference type="FunFam" id="3.10.180.10:FF:000020">
    <property type="entry name" value="4-hydroxyphenylpyruvate dioxygenase"/>
    <property type="match status" value="1"/>
</dbReference>
<evidence type="ECO:0000256" key="8">
    <source>
        <dbReference type="ARBA" id="ARBA00022490"/>
    </source>
</evidence>
<dbReference type="InterPro" id="IPR041735">
    <property type="entry name" value="4OHPhenylPyrv_dOase_C"/>
</dbReference>
<comment type="cofactor">
    <cofactor evidence="22">
        <name>Fe cation</name>
        <dbReference type="ChEBI" id="CHEBI:24875"/>
    </cofactor>
    <text evidence="22">Binds 1 Fe cation per subunit.</text>
</comment>
<evidence type="ECO:0000256" key="18">
    <source>
        <dbReference type="ARBA" id="ARBA00023232"/>
    </source>
</evidence>
<keyword evidence="16" id="KW-0333">Golgi apparatus</keyword>
<dbReference type="CDD" id="cd07250">
    <property type="entry name" value="HPPD_C_like"/>
    <property type="match status" value="1"/>
</dbReference>
<evidence type="ECO:0000256" key="19">
    <source>
        <dbReference type="ARBA" id="ARBA00033727"/>
    </source>
</evidence>
<keyword evidence="10" id="KW-0677">Repeat</keyword>
<comment type="function">
    <text evidence="19">Catalyzes the conversion of 4-hydroxyphenylpyruvic acid to homogentisic acid, one of the steps in tyrosine catabolism.</text>
</comment>
<keyword evidence="11" id="KW-0256">Endoplasmic reticulum</keyword>
<dbReference type="PIRSF" id="PIRSF009283">
    <property type="entry name" value="HPP_dOase"/>
    <property type="match status" value="1"/>
</dbReference>
<keyword evidence="14" id="KW-0560">Oxidoreductase</keyword>
<dbReference type="GO" id="GO:0000139">
    <property type="term" value="C:Golgi membrane"/>
    <property type="evidence" value="ECO:0007669"/>
    <property type="project" value="UniProtKB-SubCell"/>
</dbReference>
<proteinExistence type="inferred from homology"/>
<evidence type="ECO:0000256" key="12">
    <source>
        <dbReference type="ARBA" id="ARBA00022878"/>
    </source>
</evidence>
<evidence type="ECO:0000256" key="10">
    <source>
        <dbReference type="ARBA" id="ARBA00022737"/>
    </source>
</evidence>
<dbReference type="GO" id="GO:0046872">
    <property type="term" value="F:metal ion binding"/>
    <property type="evidence" value="ECO:0007669"/>
    <property type="project" value="UniProtKB-KW"/>
</dbReference>
<evidence type="ECO:0000256" key="20">
    <source>
        <dbReference type="ARBA" id="ARBA00048047"/>
    </source>
</evidence>
<evidence type="ECO:0000256" key="6">
    <source>
        <dbReference type="ARBA" id="ARBA00011738"/>
    </source>
</evidence>
<evidence type="ECO:0000256" key="22">
    <source>
        <dbReference type="PIRSR" id="PIRSR009283-1"/>
    </source>
</evidence>
<evidence type="ECO:0000256" key="7">
    <source>
        <dbReference type="ARBA" id="ARBA00018452"/>
    </source>
</evidence>
<keyword evidence="13" id="KW-0223">Dioxygenase</keyword>
<evidence type="ECO:0000259" key="23">
    <source>
        <dbReference type="PROSITE" id="PS51819"/>
    </source>
</evidence>
<dbReference type="InterPro" id="IPR037523">
    <property type="entry name" value="VOC_core"/>
</dbReference>
<dbReference type="GO" id="GO:0005789">
    <property type="term" value="C:endoplasmic reticulum membrane"/>
    <property type="evidence" value="ECO:0007669"/>
    <property type="project" value="UniProtKB-SubCell"/>
</dbReference>
<evidence type="ECO:0000256" key="14">
    <source>
        <dbReference type="ARBA" id="ARBA00023002"/>
    </source>
</evidence>
<dbReference type="FunFam" id="3.10.180.10:FF:000022">
    <property type="entry name" value="4-hydroxyphenylpyruvate dioxygenase"/>
    <property type="match status" value="1"/>
</dbReference>
<evidence type="ECO:0000256" key="15">
    <source>
        <dbReference type="ARBA" id="ARBA00023004"/>
    </source>
</evidence>
<comment type="caution">
    <text evidence="24">The sequence shown here is derived from an EMBL/GenBank/DDBJ whole genome shotgun (WGS) entry which is preliminary data.</text>
</comment>
<protein>
    <recommendedName>
        <fullName evidence="7 21">4-hydroxyphenylpyruvate dioxygenase</fullName>
    </recommendedName>
</protein>
<dbReference type="InterPro" id="IPR004360">
    <property type="entry name" value="Glyas_Fos-R_dOase_dom"/>
</dbReference>
<dbReference type="EMBL" id="JAZGQO010000002">
    <property type="protein sequence ID" value="KAK6190227.1"/>
    <property type="molecule type" value="Genomic_DNA"/>
</dbReference>
<comment type="pathway">
    <text evidence="4">Amino-acid degradation; L-phenylalanine degradation; acetoacetate and fumarate from L-phenylalanine: step 3/6.</text>
</comment>
<dbReference type="GO" id="GO:0042803">
    <property type="term" value="F:protein homodimerization activity"/>
    <property type="evidence" value="ECO:0007669"/>
    <property type="project" value="UniProtKB-ARBA"/>
</dbReference>
<keyword evidence="9 22" id="KW-0479">Metal-binding</keyword>
<accession>A0AAN8K6M5</accession>
<organism evidence="24 25">
    <name type="scientific">Patella caerulea</name>
    <name type="common">Rayed Mediterranean limpet</name>
    <dbReference type="NCBI Taxonomy" id="87958"/>
    <lineage>
        <taxon>Eukaryota</taxon>
        <taxon>Metazoa</taxon>
        <taxon>Spiralia</taxon>
        <taxon>Lophotrochozoa</taxon>
        <taxon>Mollusca</taxon>
        <taxon>Gastropoda</taxon>
        <taxon>Patellogastropoda</taxon>
        <taxon>Patelloidea</taxon>
        <taxon>Patellidae</taxon>
        <taxon>Patella</taxon>
    </lineage>
</organism>
<comment type="subunit">
    <text evidence="6">Homodimer.</text>
</comment>
<evidence type="ECO:0000256" key="1">
    <source>
        <dbReference type="ARBA" id="ARBA00004395"/>
    </source>
</evidence>
<dbReference type="SUPFAM" id="SSF54593">
    <property type="entry name" value="Glyoxalase/Bleomycin resistance protein/Dihydroxybiphenyl dioxygenase"/>
    <property type="match status" value="1"/>
</dbReference>
<dbReference type="AlphaFoldDB" id="A0AAN8K6M5"/>
<feature type="domain" description="VOC" evidence="23">
    <location>
        <begin position="18"/>
        <end position="150"/>
    </location>
</feature>
<dbReference type="NCBIfam" id="TIGR01263">
    <property type="entry name" value="4HPPD"/>
    <property type="match status" value="1"/>
</dbReference>
<dbReference type="Pfam" id="PF14696">
    <property type="entry name" value="Glyoxalase_5"/>
    <property type="match status" value="1"/>
</dbReference>
<evidence type="ECO:0000256" key="13">
    <source>
        <dbReference type="ARBA" id="ARBA00022964"/>
    </source>
</evidence>
<evidence type="ECO:0000256" key="2">
    <source>
        <dbReference type="ARBA" id="ARBA00004406"/>
    </source>
</evidence>
<dbReference type="PROSITE" id="PS51819">
    <property type="entry name" value="VOC"/>
    <property type="match status" value="2"/>
</dbReference>
<evidence type="ECO:0000313" key="24">
    <source>
        <dbReference type="EMBL" id="KAK6190227.1"/>
    </source>
</evidence>
<evidence type="ECO:0000256" key="21">
    <source>
        <dbReference type="PIRNR" id="PIRNR009283"/>
    </source>
</evidence>
<evidence type="ECO:0000256" key="16">
    <source>
        <dbReference type="ARBA" id="ARBA00023034"/>
    </source>
</evidence>
<gene>
    <name evidence="24" type="ORF">SNE40_002146</name>
</gene>
<dbReference type="Pfam" id="PF00903">
    <property type="entry name" value="Glyoxalase"/>
    <property type="match status" value="1"/>
</dbReference>
<evidence type="ECO:0000256" key="4">
    <source>
        <dbReference type="ARBA" id="ARBA00005162"/>
    </source>
</evidence>
<sequence>MTTYTDKGPKPESGRFVSFDHVTFWVGNAKQAASYYCTRMGFESLAYKGLETGSRKTAAHVVRQNKIIYVFESMLEPFQPEDFGQHLLKHGDAAKDVAFEVVDLDAIFKRAVERGAVVVNEPYEETDENGTVRMASVKTYGDTTHTFVDRSNYKGVFLPGFKILQDKDPLLTKLPEVGLQAIDHLVGNQPNDSMISAAEWYEKNLMFHRFWSVDDSQIHTEFSSLRSIVVTNYEETIKMPINEPANGKRKSQIQEYCDYNGGAGVQHIAMRTNDIITSIINLKARGMKFLEIPATYYKNLRNQLKNSKVEVKENLDEIQRLHILVDFDDNGYLLQIFTKPMQDRPTLFLEVIQRNNHQGFGAGNFKSLFEAIEADQANRGNL</sequence>
<keyword evidence="12" id="KW-0828">Tyrosine catabolism</keyword>